<gene>
    <name evidence="1" type="ORF">PIB30_018165</name>
</gene>
<organism evidence="1 2">
    <name type="scientific">Stylosanthes scabra</name>
    <dbReference type="NCBI Taxonomy" id="79078"/>
    <lineage>
        <taxon>Eukaryota</taxon>
        <taxon>Viridiplantae</taxon>
        <taxon>Streptophyta</taxon>
        <taxon>Embryophyta</taxon>
        <taxon>Tracheophyta</taxon>
        <taxon>Spermatophyta</taxon>
        <taxon>Magnoliopsida</taxon>
        <taxon>eudicotyledons</taxon>
        <taxon>Gunneridae</taxon>
        <taxon>Pentapetalae</taxon>
        <taxon>rosids</taxon>
        <taxon>fabids</taxon>
        <taxon>Fabales</taxon>
        <taxon>Fabaceae</taxon>
        <taxon>Papilionoideae</taxon>
        <taxon>50 kb inversion clade</taxon>
        <taxon>dalbergioids sensu lato</taxon>
        <taxon>Dalbergieae</taxon>
        <taxon>Pterocarpus clade</taxon>
        <taxon>Stylosanthes</taxon>
    </lineage>
</organism>
<proteinExistence type="predicted"/>
<dbReference type="Proteomes" id="UP001341840">
    <property type="component" value="Unassembled WGS sequence"/>
</dbReference>
<dbReference type="EMBL" id="JASCZI010030262">
    <property type="protein sequence ID" value="MED6120137.1"/>
    <property type="molecule type" value="Genomic_DNA"/>
</dbReference>
<name>A0ABU6R840_9FABA</name>
<sequence>MLSVSGYIRRSVMLLAHFFLTLEQELSSEFLPELTHSLFKSNFGTIHRRLLVVITPTPELRLTHRLRAHETLFILYVSIQVIRFLLLQERSSSSKGYGLPPMCMNEGSRFGATRIDSTFQNEFQRMKRVDSWNTRVDSHEQRFLKWRLKALQSRLLLFRVDSNSNVLYF</sequence>
<evidence type="ECO:0000313" key="1">
    <source>
        <dbReference type="EMBL" id="MED6120137.1"/>
    </source>
</evidence>
<keyword evidence="2" id="KW-1185">Reference proteome</keyword>
<comment type="caution">
    <text evidence="1">The sequence shown here is derived from an EMBL/GenBank/DDBJ whole genome shotgun (WGS) entry which is preliminary data.</text>
</comment>
<accession>A0ABU6R840</accession>
<evidence type="ECO:0000313" key="2">
    <source>
        <dbReference type="Proteomes" id="UP001341840"/>
    </source>
</evidence>
<protein>
    <submittedName>
        <fullName evidence="1">Uncharacterized protein</fullName>
    </submittedName>
</protein>
<reference evidence="1 2" key="1">
    <citation type="journal article" date="2023" name="Plants (Basel)">
        <title>Bridging the Gap: Combining Genomics and Transcriptomics Approaches to Understand Stylosanthes scabra, an Orphan Legume from the Brazilian Caatinga.</title>
        <authorList>
            <person name="Ferreira-Neto J.R.C."/>
            <person name="da Silva M.D."/>
            <person name="Binneck E."/>
            <person name="de Melo N.F."/>
            <person name="da Silva R.H."/>
            <person name="de Melo A.L.T.M."/>
            <person name="Pandolfi V."/>
            <person name="Bustamante F.O."/>
            <person name="Brasileiro-Vidal A.C."/>
            <person name="Benko-Iseppon A.M."/>
        </authorList>
    </citation>
    <scope>NUCLEOTIDE SEQUENCE [LARGE SCALE GENOMIC DNA]</scope>
    <source>
        <tissue evidence="1">Leaves</tissue>
    </source>
</reference>